<dbReference type="RefSeq" id="WP_190708044.1">
    <property type="nucleotide sequence ID" value="NZ_JAMPKX010000027.1"/>
</dbReference>
<comment type="caution">
    <text evidence="1">The sequence shown here is derived from an EMBL/GenBank/DDBJ whole genome shotgun (WGS) entry which is preliminary data.</text>
</comment>
<evidence type="ECO:0000313" key="1">
    <source>
        <dbReference type="EMBL" id="MEP0950311.1"/>
    </source>
</evidence>
<keyword evidence="2" id="KW-1185">Reference proteome</keyword>
<evidence type="ECO:0000313" key="2">
    <source>
        <dbReference type="Proteomes" id="UP001482513"/>
    </source>
</evidence>
<gene>
    <name evidence="1" type="ORF">NC992_25820</name>
</gene>
<proteinExistence type="predicted"/>
<dbReference type="EMBL" id="JAMPKX010000027">
    <property type="protein sequence ID" value="MEP0950311.1"/>
    <property type="molecule type" value="Genomic_DNA"/>
</dbReference>
<reference evidence="1 2" key="1">
    <citation type="submission" date="2022-04" db="EMBL/GenBank/DDBJ databases">
        <title>Positive selection, recombination, and allopatry shape intraspecific diversity of widespread and dominant cyanobacteria.</title>
        <authorList>
            <person name="Wei J."/>
            <person name="Shu W."/>
            <person name="Hu C."/>
        </authorList>
    </citation>
    <scope>NUCLEOTIDE SEQUENCE [LARGE SCALE GENOMIC DNA]</scope>
    <source>
        <strain evidence="1 2">DQ-A4</strain>
    </source>
</reference>
<organism evidence="1 2">
    <name type="scientific">Leptolyngbya subtilissima DQ-A4</name>
    <dbReference type="NCBI Taxonomy" id="2933933"/>
    <lineage>
        <taxon>Bacteria</taxon>
        <taxon>Bacillati</taxon>
        <taxon>Cyanobacteriota</taxon>
        <taxon>Cyanophyceae</taxon>
        <taxon>Leptolyngbyales</taxon>
        <taxon>Leptolyngbyaceae</taxon>
        <taxon>Leptolyngbya group</taxon>
        <taxon>Leptolyngbya</taxon>
    </lineage>
</organism>
<sequence length="116" mass="13107">MSTTIAPETLFALVELGDNEAIAHWLEQFPTSREALLLTVYLVHRSYQYPESDDQLMGVLRWAEIALEPFSNVAQAWACDIVSGYEIAYGRLDPEIWHRARAQSFAKEPVLTTHGA</sequence>
<protein>
    <submittedName>
        <fullName evidence="1">Uncharacterized protein</fullName>
    </submittedName>
</protein>
<dbReference type="Proteomes" id="UP001482513">
    <property type="component" value="Unassembled WGS sequence"/>
</dbReference>
<name>A0ABV0KCL3_9CYAN</name>
<accession>A0ABV0KCL3</accession>